<evidence type="ECO:0000256" key="3">
    <source>
        <dbReference type="SAM" id="MobiDB-lite"/>
    </source>
</evidence>
<accession>A0AAN6IV64</accession>
<evidence type="ECO:0000256" key="2">
    <source>
        <dbReference type="ARBA" id="ARBA00023242"/>
    </source>
</evidence>
<evidence type="ECO:0000313" key="5">
    <source>
        <dbReference type="Proteomes" id="UP001161757"/>
    </source>
</evidence>
<feature type="compositionally biased region" description="Low complexity" evidence="3">
    <location>
        <begin position="92"/>
        <end position="101"/>
    </location>
</feature>
<proteinExistence type="predicted"/>
<feature type="compositionally biased region" description="Acidic residues" evidence="3">
    <location>
        <begin position="22"/>
        <end position="34"/>
    </location>
</feature>
<evidence type="ECO:0000313" key="4">
    <source>
        <dbReference type="EMBL" id="KAJ8991862.1"/>
    </source>
</evidence>
<dbReference type="GO" id="GO:0005634">
    <property type="term" value="C:nucleus"/>
    <property type="evidence" value="ECO:0007669"/>
    <property type="project" value="UniProtKB-SubCell"/>
</dbReference>
<keyword evidence="2" id="KW-0539">Nucleus</keyword>
<gene>
    <name evidence="4" type="ORF">HRR80_004483</name>
</gene>
<feature type="region of interest" description="Disordered" evidence="3">
    <location>
        <begin position="329"/>
        <end position="355"/>
    </location>
</feature>
<dbReference type="AlphaFoldDB" id="A0AAN6IV64"/>
<protein>
    <recommendedName>
        <fullName evidence="6">ARCA protein</fullName>
    </recommendedName>
</protein>
<sequence length="629" mass="69684">MFIDETAELTAIYDQEQGRGIEEDDDLDVDLEEEPNPHRGNETNAHSASTLHHQASTGSLDSRFRTENTSNHSRGNALPPEVENWQQNQPETTSVVDSSTQDTVGPFPDFWETHSSLPILSPAQSRVTDVETPASPYIDGLVKKPSSTQPVHTALEVLLIRYFVDALARWFDLCDPEKHFQLIVPQRARYCPPLRNAMLAASARHLCLVQRAQAGPEGVYYYQGRAVADLNEETALRYHSECIQDLLKQSLEPHQTRDENLLAAAIILRFYEEIDAPLREDDRDNELFLRVINVFINAQIPRVALVPHSSPVINGPKVGSLSDARYTAGMPPSPELTHSPTASDTTTAHSQGGVLGSSAEAPAVRWRTDGLCQAGFWVAFRQEIYSAFLKQRPINHDLARCEAFRSFSPAEDAVWADRLIIFCADVLEYCYGNSNTTNNGNNGHGGPPISRHRSSSSSSLPASASPMAKDHWLSLKQQEATWAQVLPASFEPIYFRDPDRTRGEVFPTICYLSDCHVAGVQHVELAKILLAVFDPTRTRLGPGHVAGMRALSRELRTIVLRLCGIALSNRDSPPGLVTAFLAIVVCGDHFEDPVEQQALLSIIDELEGVFAWPVGNARNLLKEAWGMMD</sequence>
<reference evidence="4" key="1">
    <citation type="submission" date="2023-01" db="EMBL/GenBank/DDBJ databases">
        <title>Exophiala dermititidis isolated from Cystic Fibrosis Patient.</title>
        <authorList>
            <person name="Kurbessoian T."/>
            <person name="Crocker A."/>
            <person name="Murante D."/>
            <person name="Hogan D.A."/>
            <person name="Stajich J.E."/>
        </authorList>
    </citation>
    <scope>NUCLEOTIDE SEQUENCE</scope>
    <source>
        <strain evidence="4">Ex8</strain>
    </source>
</reference>
<dbReference type="GO" id="GO:0045944">
    <property type="term" value="P:positive regulation of transcription by RNA polymerase II"/>
    <property type="evidence" value="ECO:0007669"/>
    <property type="project" value="TreeGrafter"/>
</dbReference>
<dbReference type="EMBL" id="JAJGCB010000007">
    <property type="protein sequence ID" value="KAJ8991862.1"/>
    <property type="molecule type" value="Genomic_DNA"/>
</dbReference>
<feature type="compositionally biased region" description="Polar residues" evidence="3">
    <location>
        <begin position="336"/>
        <end position="350"/>
    </location>
</feature>
<evidence type="ECO:0000256" key="1">
    <source>
        <dbReference type="ARBA" id="ARBA00004123"/>
    </source>
</evidence>
<comment type="caution">
    <text evidence="4">The sequence shown here is derived from an EMBL/GenBank/DDBJ whole genome shotgun (WGS) entry which is preliminary data.</text>
</comment>
<feature type="compositionally biased region" description="Polar residues" evidence="3">
    <location>
        <begin position="42"/>
        <end position="60"/>
    </location>
</feature>
<feature type="compositionally biased region" description="Low complexity" evidence="3">
    <location>
        <begin position="455"/>
        <end position="465"/>
    </location>
</feature>
<dbReference type="Proteomes" id="UP001161757">
    <property type="component" value="Unassembled WGS sequence"/>
</dbReference>
<dbReference type="GO" id="GO:0003700">
    <property type="term" value="F:DNA-binding transcription factor activity"/>
    <property type="evidence" value="ECO:0007669"/>
    <property type="project" value="TreeGrafter"/>
</dbReference>
<feature type="region of interest" description="Disordered" evidence="3">
    <location>
        <begin position="437"/>
        <end position="465"/>
    </location>
</feature>
<feature type="region of interest" description="Disordered" evidence="3">
    <location>
        <begin position="1"/>
        <end position="101"/>
    </location>
</feature>
<dbReference type="GO" id="GO:0000976">
    <property type="term" value="F:transcription cis-regulatory region binding"/>
    <property type="evidence" value="ECO:0007669"/>
    <property type="project" value="TreeGrafter"/>
</dbReference>
<comment type="subcellular location">
    <subcellularLocation>
        <location evidence="1">Nucleus</location>
    </subcellularLocation>
</comment>
<organism evidence="4 5">
    <name type="scientific">Exophiala dermatitidis</name>
    <name type="common">Black yeast-like fungus</name>
    <name type="synonym">Wangiella dermatitidis</name>
    <dbReference type="NCBI Taxonomy" id="5970"/>
    <lineage>
        <taxon>Eukaryota</taxon>
        <taxon>Fungi</taxon>
        <taxon>Dikarya</taxon>
        <taxon>Ascomycota</taxon>
        <taxon>Pezizomycotina</taxon>
        <taxon>Eurotiomycetes</taxon>
        <taxon>Chaetothyriomycetidae</taxon>
        <taxon>Chaetothyriales</taxon>
        <taxon>Herpotrichiellaceae</taxon>
        <taxon>Exophiala</taxon>
    </lineage>
</organism>
<evidence type="ECO:0008006" key="6">
    <source>
        <dbReference type="Google" id="ProtNLM"/>
    </source>
</evidence>
<dbReference type="InterPro" id="IPR021858">
    <property type="entry name" value="Fun_TF"/>
</dbReference>
<dbReference type="PANTHER" id="PTHR37534">
    <property type="entry name" value="TRANSCRIPTIONAL ACTIVATOR PROTEIN UGA3"/>
    <property type="match status" value="1"/>
</dbReference>
<dbReference type="Pfam" id="PF11951">
    <property type="entry name" value="Fungal_trans_2"/>
    <property type="match status" value="1"/>
</dbReference>
<name>A0AAN6IV64_EXODE</name>
<dbReference type="PANTHER" id="PTHR37534:SF2">
    <property type="entry name" value="N-ACETYLTRANSFERASE DOMAIN-CONTAINING PROTEIN"/>
    <property type="match status" value="1"/>
</dbReference>